<comment type="similarity">
    <text evidence="2">Belongs to the FAD-binding oxidoreductase/transferase type 4 family.</text>
</comment>
<dbReference type="InterPro" id="IPR013120">
    <property type="entry name" value="FAR_NAD-bd"/>
</dbReference>
<dbReference type="Proteomes" id="UP001165065">
    <property type="component" value="Unassembled WGS sequence"/>
</dbReference>
<dbReference type="InterPro" id="IPR036318">
    <property type="entry name" value="FAD-bd_PCMH-like_sf"/>
</dbReference>
<dbReference type="InterPro" id="IPR015421">
    <property type="entry name" value="PyrdxlP-dep_Trfase_major"/>
</dbReference>
<dbReference type="InterPro" id="IPR000582">
    <property type="entry name" value="Acyl-CoA-binding_protein"/>
</dbReference>
<dbReference type="OrthoDB" id="7786253at2759"/>
<protein>
    <recommendedName>
        <fullName evidence="3">alkylglycerone-phosphate synthase</fullName>
        <ecNumber evidence="3">2.5.1.26</ecNumber>
    </recommendedName>
    <alternativeName>
        <fullName evidence="6">Alkylglycerone-phosphate synthase</fullName>
    </alternativeName>
</protein>
<dbReference type="InterPro" id="IPR016171">
    <property type="entry name" value="Vanillyl_alc_oxidase_C-sub2"/>
</dbReference>
<dbReference type="SUPFAM" id="SSF47027">
    <property type="entry name" value="Acyl-CoA binding protein"/>
    <property type="match status" value="1"/>
</dbReference>
<evidence type="ECO:0000256" key="6">
    <source>
        <dbReference type="ARBA" id="ARBA00031574"/>
    </source>
</evidence>
<feature type="transmembrane region" description="Helical" evidence="12">
    <location>
        <begin position="683"/>
        <end position="702"/>
    </location>
</feature>
<dbReference type="SUPFAM" id="SSF56176">
    <property type="entry name" value="FAD-binding/transporter-associated domain-like"/>
    <property type="match status" value="1"/>
</dbReference>
<dbReference type="Gene3D" id="3.30.43.10">
    <property type="entry name" value="Uridine Diphospho-n-acetylenolpyruvylglucosamine Reductase, domain 2"/>
    <property type="match status" value="1"/>
</dbReference>
<dbReference type="InterPro" id="IPR035984">
    <property type="entry name" value="Acyl-CoA-binding_sf"/>
</dbReference>
<feature type="binding site" evidence="8">
    <location>
        <position position="2101"/>
    </location>
    <ligand>
        <name>substrate</name>
    </ligand>
</feature>
<feature type="domain" description="ACB" evidence="13">
    <location>
        <begin position="1"/>
        <end position="120"/>
    </location>
</feature>
<feature type="transmembrane region" description="Helical" evidence="12">
    <location>
        <begin position="708"/>
        <end position="727"/>
    </location>
</feature>
<evidence type="ECO:0000256" key="7">
    <source>
        <dbReference type="PIRSR" id="PIRSR625650-1"/>
    </source>
</evidence>
<dbReference type="InterPro" id="IPR002123">
    <property type="entry name" value="Plipid/glycerol_acylTrfase"/>
</dbReference>
<dbReference type="SUPFAM" id="SSF51735">
    <property type="entry name" value="NAD(P)-binding Rossmann-fold domains"/>
    <property type="match status" value="1"/>
</dbReference>
<dbReference type="Gene3D" id="3.30.160.650">
    <property type="match status" value="1"/>
</dbReference>
<evidence type="ECO:0000256" key="5">
    <source>
        <dbReference type="ARBA" id="ARBA00022827"/>
    </source>
</evidence>
<keyword evidence="16" id="KW-1185">Reference proteome</keyword>
<dbReference type="GO" id="GO:0005777">
    <property type="term" value="C:peroxisome"/>
    <property type="evidence" value="ECO:0007669"/>
    <property type="project" value="UniProtKB-ARBA"/>
</dbReference>
<evidence type="ECO:0000259" key="14">
    <source>
        <dbReference type="PROSITE" id="PS51387"/>
    </source>
</evidence>
<evidence type="ECO:0000256" key="1">
    <source>
        <dbReference type="ARBA" id="ARBA00004670"/>
    </source>
</evidence>
<keyword evidence="12" id="KW-0812">Transmembrane</keyword>
<dbReference type="Gene3D" id="3.30.70.3450">
    <property type="match status" value="1"/>
</dbReference>
<evidence type="ECO:0000259" key="13">
    <source>
        <dbReference type="PROSITE" id="PS51228"/>
    </source>
</evidence>
<feature type="site" description="Important for enzyme activity" evidence="10">
    <location>
        <position position="2008"/>
    </location>
</feature>
<evidence type="ECO:0000256" key="9">
    <source>
        <dbReference type="PIRSR" id="PIRSR625650-3"/>
    </source>
</evidence>
<feature type="region of interest" description="Disordered" evidence="11">
    <location>
        <begin position="1633"/>
        <end position="1652"/>
    </location>
</feature>
<evidence type="ECO:0000313" key="16">
    <source>
        <dbReference type="Proteomes" id="UP001165065"/>
    </source>
</evidence>
<sequence length="2249" mass="246654">MNIPLLYNELDDFDLCGQLARDVSTGKLPFSYLNSNLVAADRMTTEQKLRLYAIFKIATLYTPPPPPRPSFISYVERRKWDAWSECWEEDWADLEENQGMFRAKERYVKEARGVLPIADEVLGERERLRERLRRVKERGEEEGGKKEEDKKEDDNPSSSKLEAASTAYPVDTPPLLSSSSCSSSSPSFSIPSSPSTIPPSTIIFPSTTPLKARTVPKLPSDLYKPFGRNANEYSKRIPWAVQPRARIHSNFKALGLAFAGTEGKELTASELLPSLPFASTFSAVTSLSVRTSWDLLLSTLVSEGDDIIMTGINISTMVLIASAHNVKIKVADVDVASLKPDWEAVAGMIGPRTKAILVAHVFGVTVDLRPLAEICASNNVLLISDAAESYDPVECDENMMGDVTFFSFGLIKPCTAVSGAVTVVKDNQRTKGIAAAIRRKERGYRRVPGREWYGKLVKTCILTAFGSPAIFGGVVKAINGVGLNHDEVLTGLLRSFKLKDGASVRERQTKLLELIRRRPHKGVTGVMRNVLVKGRSDDGVYLSRKKALCEHLKLYLTAHCPSLRIPGSDAAARTWWLFPVLVEDPESACREMVRRGWDVTRGASQLGAVTGYVEEYVPGGKGGREGDGEGKEGARNMFKKLVYLPIGAEMEIKEVEKLGRDLGEVIGDIRRERVGKGRKDKNSVAFVKVMVVFLAFVMRGWIWSVVRFLFTAAFYGAFVAIGVVVVTTKKLGGEVVLDTPLRRHFDVLERRESDAEGMLVPVERKRGGEEGREEVVLLTGATGFVGGVVLRDLLVNQEELGLKRIICLVREKKGRKGMERLRGTEVLEGLDLGVVECLEGDVQVKNMGLEEGVMERLRGKGVTKIIHCAAEVSFTQSMEDAARANVAPALRLKKLGEEWGARYVHISTAFVHGENDSSPEFRLPERLYDLDERWDVKKVYKSMLERGGLAEEVMVKERFANTYCFSKCIAEHMLKKEGGDIVVVRPAIVGPSVAVPYKGYGGERASTLVAGALLFLSSRASAWYLPDNEVPVVPCDVVGREVLRRAFGEEGGTFNAIWGSEDTGSEKDFGEKGFTWKKFSETTILIGQVKGLYGRWIGMVSKFFGTELGSRGGGENFFWWHKAVVMRLIDAQCKFLECIGRQKEAAKIRKAKPFFDLPILFKPFTERAFYFKSELVKPSKFDDEEYMVLCGLVGEKFREKIGGNKKGADLKNLVIAGRRGDRESGWWCSDLLWACGQPRGNGWIRLVGWVLVKILRMTVEEVTVDVTSFQALARELKGKKEGTTVVLAPTHRSMYDFLLLSYLAFTVPELSLQLPSIAAANDFESIPILGRVAKGSGAIFIKRGGGGGKGLAARLKSLRGAIEVFIEGTRSRDRRFLKPKTGFLRALLEAEGSEIVIVPICISYERTSEQAAFIKGGGGVKEGGFGGWVCKVLGGKVQLGRIHMEAGNDVVTLSKKSNLKHVVSVVQRHQQMAVRVSEYHVKAGAAVLGVDMAVLRSALRKVGVKMWKRRGEGQAIEATCNDERWTVALQFAHAFAPFLDERGMQDWAEWMCSSREARVCAGEEERDVKEIVDSFVRVFEEAEKGARQAVESLRAKGFGGCLREVHVEGYYEGVGGGIKKFAIAKVVKNEGGIAEEGEEEGEEGEDWEEGEEVEGGEEEAFGAWGFKDSKFIVSGGEKTVVMKGNRYSIGGRKLPKLVPFLEKEMKTKIDLTGREVLPAPRGDAKITSLYEKVGEGQLGGEAKRALEEICGSENCKFGSGVEELVARVRHNFGHAQSDIYRMRTGEVGRVPDGVIWVECEEQVVGVVKAAKKYDICLIPFGGGTNVAEMLRCNEDEARPIVSIDMRKMDAVLWINEEDGLACIEAGATGRKITKVLSARGFTMGHEPDSFEFSTLGGWVATKASGMKKNKYGNIEDIVRGVSGVDGSGSVIRSNYGGSGVGRSCSGMDIKDVLLGSEGGLAVITRCVVKVEKLPESTGFESVLFEEFECGVGFMRDMSGKTNKPVSVRLVDNEQFRLGMVMKGGATEGLLATSLKRFALWWYGFNTSSIVGVTLKYEGSVDEVEAQRGVVRDLAKKWGGLLGGEAGGRAGYELTFAIAYLRDFAMTHGLIGESFETFVQYSKLVAMVDAVKMAVKQEGRSKGLCGDVLCSARVTQLYGDGACVYFYVLIDGSGLTNASATFDSIERLAREVILEYGGSLSHHHGIGKHRAGFLKEIGGEGVGGLVKAVKGALDPDGLFGSKNGHLAGVE</sequence>
<evidence type="ECO:0000256" key="8">
    <source>
        <dbReference type="PIRSR" id="PIRSR625650-2"/>
    </source>
</evidence>
<comment type="pathway">
    <text evidence="1">Glycerolipid metabolism; ether lipid biosynthesis.</text>
</comment>
<evidence type="ECO:0000256" key="11">
    <source>
        <dbReference type="SAM" id="MobiDB-lite"/>
    </source>
</evidence>
<dbReference type="GO" id="GO:0008609">
    <property type="term" value="F:alkylglycerone-phosphate synthase activity"/>
    <property type="evidence" value="ECO:0007669"/>
    <property type="project" value="UniProtKB-EC"/>
</dbReference>
<evidence type="ECO:0000256" key="3">
    <source>
        <dbReference type="ARBA" id="ARBA00012385"/>
    </source>
</evidence>
<feature type="binding site" evidence="9">
    <location>
        <begin position="1901"/>
        <end position="1904"/>
    </location>
    <ligand>
        <name>FAD</name>
        <dbReference type="ChEBI" id="CHEBI:57692"/>
    </ligand>
</feature>
<keyword evidence="4" id="KW-0285">Flavoprotein</keyword>
<dbReference type="InterPro" id="IPR015424">
    <property type="entry name" value="PyrdxlP-dep_Trfase"/>
</dbReference>
<dbReference type="Pfam" id="PF01565">
    <property type="entry name" value="FAD_binding_4"/>
    <property type="match status" value="1"/>
</dbReference>
<dbReference type="PROSITE" id="PS51387">
    <property type="entry name" value="FAD_PCMH"/>
    <property type="match status" value="1"/>
</dbReference>
<evidence type="ECO:0000256" key="12">
    <source>
        <dbReference type="SAM" id="Phobius"/>
    </source>
</evidence>
<dbReference type="Gene3D" id="1.10.45.10">
    <property type="entry name" value="Vanillyl-alcohol Oxidase, Chain A, domain 4"/>
    <property type="match status" value="1"/>
</dbReference>
<feature type="active site" description="Proton donor/acceptor" evidence="7">
    <location>
        <position position="2164"/>
    </location>
</feature>
<comment type="caution">
    <text evidence="15">The sequence shown here is derived from an EMBL/GenBank/DDBJ whole genome shotgun (WGS) entry which is preliminary data.</text>
</comment>
<dbReference type="EMBL" id="BRYA01000490">
    <property type="protein sequence ID" value="GMI49323.1"/>
    <property type="molecule type" value="Genomic_DNA"/>
</dbReference>
<evidence type="ECO:0000313" key="15">
    <source>
        <dbReference type="EMBL" id="GMI49323.1"/>
    </source>
</evidence>
<dbReference type="InterPro" id="IPR000653">
    <property type="entry name" value="DegT/StrS_aminotransferase"/>
</dbReference>
<dbReference type="GO" id="GO:0000062">
    <property type="term" value="F:fatty-acyl-CoA binding"/>
    <property type="evidence" value="ECO:0007669"/>
    <property type="project" value="InterPro"/>
</dbReference>
<dbReference type="InterPro" id="IPR036291">
    <property type="entry name" value="NAD(P)-bd_dom_sf"/>
</dbReference>
<proteinExistence type="inferred from homology"/>
<dbReference type="InterPro" id="IPR025650">
    <property type="entry name" value="Alkyl-DHAP_Synthase"/>
</dbReference>
<feature type="region of interest" description="Disordered" evidence="11">
    <location>
        <begin position="136"/>
        <end position="199"/>
    </location>
</feature>
<dbReference type="GO" id="GO:0008610">
    <property type="term" value="P:lipid biosynthetic process"/>
    <property type="evidence" value="ECO:0007669"/>
    <property type="project" value="InterPro"/>
</dbReference>
<dbReference type="InterPro" id="IPR016164">
    <property type="entry name" value="FAD-linked_Oxase-like_C"/>
</dbReference>
<dbReference type="Gene3D" id="3.40.50.720">
    <property type="entry name" value="NAD(P)-binding Rossmann-like Domain"/>
    <property type="match status" value="1"/>
</dbReference>
<feature type="compositionally biased region" description="Low complexity" evidence="11">
    <location>
        <begin position="173"/>
        <end position="199"/>
    </location>
</feature>
<dbReference type="Pfam" id="PF01041">
    <property type="entry name" value="DegT_DnrJ_EryC1"/>
    <property type="match status" value="1"/>
</dbReference>
<dbReference type="InterPro" id="IPR006094">
    <property type="entry name" value="Oxid_FAD_bind_N"/>
</dbReference>
<dbReference type="Gene3D" id="3.40.640.10">
    <property type="entry name" value="Type I PLP-dependent aspartate aminotransferase-like (Major domain)"/>
    <property type="match status" value="1"/>
</dbReference>
<name>A0A9W7GSH3_9STRA</name>
<gene>
    <name evidence="15" type="ORF">TrCOL_g11632</name>
</gene>
<feature type="binding site" evidence="9">
    <location>
        <begin position="1957"/>
        <end position="1963"/>
    </location>
    <ligand>
        <name>FAD</name>
        <dbReference type="ChEBI" id="CHEBI:57692"/>
    </ligand>
</feature>
<dbReference type="SUPFAM" id="SSF69593">
    <property type="entry name" value="Glycerol-3-phosphate (1)-acyltransferase"/>
    <property type="match status" value="1"/>
</dbReference>
<dbReference type="Gene3D" id="1.20.80.10">
    <property type="match status" value="1"/>
</dbReference>
<dbReference type="Pfam" id="PF07993">
    <property type="entry name" value="NAD_binding_4"/>
    <property type="match status" value="1"/>
</dbReference>
<dbReference type="SUPFAM" id="SSF53383">
    <property type="entry name" value="PLP-dependent transferases"/>
    <property type="match status" value="1"/>
</dbReference>
<keyword evidence="12" id="KW-0472">Membrane</keyword>
<dbReference type="GO" id="GO:0071949">
    <property type="term" value="F:FAD binding"/>
    <property type="evidence" value="ECO:0007669"/>
    <property type="project" value="InterPro"/>
</dbReference>
<reference evidence="16" key="1">
    <citation type="journal article" date="2023" name="Commun. Biol.">
        <title>Genome analysis of Parmales, the sister group of diatoms, reveals the evolutionary specialization of diatoms from phago-mixotrophs to photoautotrophs.</title>
        <authorList>
            <person name="Ban H."/>
            <person name="Sato S."/>
            <person name="Yoshikawa S."/>
            <person name="Yamada K."/>
            <person name="Nakamura Y."/>
            <person name="Ichinomiya M."/>
            <person name="Sato N."/>
            <person name="Blanc-Mathieu R."/>
            <person name="Endo H."/>
            <person name="Kuwata A."/>
            <person name="Ogata H."/>
        </authorList>
    </citation>
    <scope>NUCLEOTIDE SEQUENCE [LARGE SCALE GENOMIC DNA]</scope>
</reference>
<evidence type="ECO:0000256" key="4">
    <source>
        <dbReference type="ARBA" id="ARBA00022630"/>
    </source>
</evidence>
<keyword evidence="5 9" id="KW-0274">FAD</keyword>
<dbReference type="Pfam" id="PF00887">
    <property type="entry name" value="ACBP"/>
    <property type="match status" value="1"/>
</dbReference>
<dbReference type="PANTHER" id="PTHR46568:SF1">
    <property type="entry name" value="ALKYLDIHYDROXYACETONEPHOSPHATE SYNTHASE, PEROXISOMAL"/>
    <property type="match status" value="1"/>
</dbReference>
<dbReference type="InterPro" id="IPR014352">
    <property type="entry name" value="FERM/acyl-CoA-bd_prot_sf"/>
</dbReference>
<dbReference type="PROSITE" id="PS51228">
    <property type="entry name" value="ACB_2"/>
    <property type="match status" value="1"/>
</dbReference>
<dbReference type="Gene3D" id="3.30.300.330">
    <property type="match status" value="1"/>
</dbReference>
<feature type="compositionally biased region" description="Basic and acidic residues" evidence="11">
    <location>
        <begin position="137"/>
        <end position="154"/>
    </location>
</feature>
<dbReference type="Pfam" id="PF02913">
    <property type="entry name" value="FAD-oxidase_C"/>
    <property type="match status" value="1"/>
</dbReference>
<dbReference type="GO" id="GO:0016746">
    <property type="term" value="F:acyltransferase activity"/>
    <property type="evidence" value="ECO:0007669"/>
    <property type="project" value="InterPro"/>
</dbReference>
<organism evidence="15 16">
    <name type="scientific">Triparma columacea</name>
    <dbReference type="NCBI Taxonomy" id="722753"/>
    <lineage>
        <taxon>Eukaryota</taxon>
        <taxon>Sar</taxon>
        <taxon>Stramenopiles</taxon>
        <taxon>Ochrophyta</taxon>
        <taxon>Bolidophyceae</taxon>
        <taxon>Parmales</taxon>
        <taxon>Triparmaceae</taxon>
        <taxon>Triparma</taxon>
    </lineage>
</organism>
<dbReference type="InterPro" id="IPR004113">
    <property type="entry name" value="FAD-bd_oxidored_4_C"/>
</dbReference>
<evidence type="ECO:0000256" key="10">
    <source>
        <dbReference type="PIRSR" id="PIRSR625650-4"/>
    </source>
</evidence>
<dbReference type="InterPro" id="IPR016166">
    <property type="entry name" value="FAD-bd_PCMH"/>
</dbReference>
<feature type="binding site" evidence="9">
    <location>
        <begin position="1888"/>
        <end position="1894"/>
    </location>
    <ligand>
        <name>FAD</name>
        <dbReference type="ChEBI" id="CHEBI:57692"/>
    </ligand>
</feature>
<accession>A0A9W7GSH3</accession>
<dbReference type="InterPro" id="IPR016167">
    <property type="entry name" value="FAD-bd_PCMH_sub1"/>
</dbReference>
<dbReference type="SUPFAM" id="SSF55103">
    <property type="entry name" value="FAD-linked oxidases, C-terminal domain"/>
    <property type="match status" value="1"/>
</dbReference>
<dbReference type="SMART" id="SM00563">
    <property type="entry name" value="PlsC"/>
    <property type="match status" value="1"/>
</dbReference>
<dbReference type="InterPro" id="IPR016169">
    <property type="entry name" value="FAD-bd_PCMH_sub2"/>
</dbReference>
<dbReference type="Pfam" id="PF01553">
    <property type="entry name" value="Acyltransferase"/>
    <property type="match status" value="1"/>
</dbReference>
<dbReference type="Gene3D" id="3.30.465.10">
    <property type="match status" value="1"/>
</dbReference>
<keyword evidence="12" id="KW-1133">Transmembrane helix</keyword>
<feature type="domain" description="FAD-binding PCMH-type" evidence="14">
    <location>
        <begin position="1787"/>
        <end position="1973"/>
    </location>
</feature>
<dbReference type="EC" id="2.5.1.26" evidence="3"/>
<evidence type="ECO:0000256" key="2">
    <source>
        <dbReference type="ARBA" id="ARBA00008000"/>
    </source>
</evidence>
<comment type="cofactor">
    <cofactor evidence="9">
        <name>FAD</name>
        <dbReference type="ChEBI" id="CHEBI:57692"/>
    </cofactor>
</comment>
<dbReference type="PANTHER" id="PTHR46568">
    <property type="entry name" value="ALKYLDIHYDROXYACETONEPHOSPHATE SYNTHASE, PEROXISOMAL"/>
    <property type="match status" value="1"/>
</dbReference>